<name>A0AC58SR62_TOBAC</name>
<keyword evidence="1" id="KW-1185">Reference proteome</keyword>
<evidence type="ECO:0000313" key="2">
    <source>
        <dbReference type="RefSeq" id="XP_075087468.1"/>
    </source>
</evidence>
<sequence length="897" mass="103231">MHEYRVNESRVERKDGNIWRIKLISMEDVNIDESAPTPRPTTQVTEEEPVGLEDDAEEIIKLLTRGIRERDIVSIFGMPGLGKTTLAKKIFKDSSIVSHFDIRAWLTISQSYDVRELLRNIYKQVAGVKYNGDKESDIADMLRKCLMGKRYLIVLDDVWEVEAWDELRLCFPIGKQGSRIMLTTRLKHVAMEVKNCTDSYSPRFLTREASWKLLEKKAFQKETCPPEFQDVGVQIAEYCKGLPLTVVLIGGILAKKERNVSEWCEVANNLKSHFGAVESESNLAIQLSYCYLPDHLRRCLLTMGVFREDEKFGASKLMLLWMAEGLVQCSDDRGLEEVAEGYLIDIISSSLLMVSKTTFDGKVKYLQIHDLVRDFVLNKAKEEKFMQVIGTHNQYQPSYDEEHRVCIHLDHKLRHDLERFNNKVDRFLTRGSKKGTSFGQDLKSFFVTNNADDFLAYKDFWNSESSFHGTVSKEYLSRSYHFSSVGDLRLLRVLDFKNCIPGNYTNIVDILQSLVYLRYLGMCFEKFFFEWVSHMCDLETLLVDTERVVEGTPHIWKMTKLKHVDLATRLPREIFAVSEEGPSKLENLRAFKGMCLSREDIELIERFPNLQKLLLVITDDIDEANSLVLKLDVLTQLQSLVLGSMCDITKYYLPSSLKELIFRQVNIQASATSTIAALPNLQRLIFEGCRFEQEEWDVRDMEFPVLKILKFRSIHLRDWHVSESSSFPMLESVVLRSVELLEKIPDSFVDIGTLTSLKVIYCDDNLKASALEIKEEVEETTGCDNLKVYIFPHYSREQKEKEEEYEEEEKTEEVEEEVEAAAAEVEVAAVAEVEAEKKEDEEEEDDKVTELLASSFKTFNLGCSSSSSSSGGSRSRRKTEGRRRGSNIKSRSRKERG</sequence>
<organism evidence="1 2">
    <name type="scientific">Nicotiana tabacum</name>
    <name type="common">Common tobacco</name>
    <dbReference type="NCBI Taxonomy" id="4097"/>
    <lineage>
        <taxon>Eukaryota</taxon>
        <taxon>Viridiplantae</taxon>
        <taxon>Streptophyta</taxon>
        <taxon>Embryophyta</taxon>
        <taxon>Tracheophyta</taxon>
        <taxon>Spermatophyta</taxon>
        <taxon>Magnoliopsida</taxon>
        <taxon>eudicotyledons</taxon>
        <taxon>Gunneridae</taxon>
        <taxon>Pentapetalae</taxon>
        <taxon>asterids</taxon>
        <taxon>lamiids</taxon>
        <taxon>Solanales</taxon>
        <taxon>Solanaceae</taxon>
        <taxon>Nicotianoideae</taxon>
        <taxon>Nicotianeae</taxon>
        <taxon>Nicotiana</taxon>
    </lineage>
</organism>
<proteinExistence type="predicted"/>
<evidence type="ECO:0000313" key="1">
    <source>
        <dbReference type="Proteomes" id="UP000790787"/>
    </source>
</evidence>
<reference evidence="2" key="2">
    <citation type="submission" date="2025-08" db="UniProtKB">
        <authorList>
            <consortium name="RefSeq"/>
        </authorList>
    </citation>
    <scope>IDENTIFICATION</scope>
    <source>
        <tissue evidence="2">Leaf</tissue>
    </source>
</reference>
<dbReference type="RefSeq" id="XP_075087468.1">
    <property type="nucleotide sequence ID" value="XM_075231367.1"/>
</dbReference>
<gene>
    <name evidence="2" type="primary">LOC107809289</name>
</gene>
<dbReference type="Proteomes" id="UP000790787">
    <property type="component" value="Chromosome 15"/>
</dbReference>
<accession>A0AC58SR62</accession>
<reference evidence="1" key="1">
    <citation type="journal article" date="2014" name="Nat. Commun.">
        <title>The tobacco genome sequence and its comparison with those of tomato and potato.</title>
        <authorList>
            <person name="Sierro N."/>
            <person name="Battey J.N."/>
            <person name="Ouadi S."/>
            <person name="Bakaher N."/>
            <person name="Bovet L."/>
            <person name="Willig A."/>
            <person name="Goepfert S."/>
            <person name="Peitsch M.C."/>
            <person name="Ivanov N.V."/>
        </authorList>
    </citation>
    <scope>NUCLEOTIDE SEQUENCE [LARGE SCALE GENOMIC DNA]</scope>
</reference>
<protein>
    <submittedName>
        <fullName evidence="2">Late blight resistance protein R1-A-like isoform X1</fullName>
    </submittedName>
</protein>